<dbReference type="InterPro" id="IPR004838">
    <property type="entry name" value="NHTrfase_class1_PyrdxlP-BS"/>
</dbReference>
<dbReference type="Proteomes" id="UP001595699">
    <property type="component" value="Unassembled WGS sequence"/>
</dbReference>
<gene>
    <name evidence="8" type="ORF">ACFOUW_36450</name>
</gene>
<dbReference type="Pfam" id="PF00155">
    <property type="entry name" value="Aminotran_1_2"/>
    <property type="match status" value="1"/>
</dbReference>
<evidence type="ECO:0000256" key="6">
    <source>
        <dbReference type="RuleBase" id="RU000481"/>
    </source>
</evidence>
<evidence type="ECO:0000256" key="1">
    <source>
        <dbReference type="ARBA" id="ARBA00001933"/>
    </source>
</evidence>
<feature type="domain" description="Aminotransferase class I/classII large" evidence="7">
    <location>
        <begin position="35"/>
        <end position="372"/>
    </location>
</feature>
<keyword evidence="3 6" id="KW-0032">Aminotransferase</keyword>
<sequence>MVVHSATLAIDEAIRARKARGEQILHLGFGEAGLPVLPTVANVLAQNTGHNAYGTVVGAPAARRAAAGYFDRRGLATDPDQLVYAPGSKALLYAVIASLPGDVVLPRPSWVSYAAQAALAAKHVIDVPIAAEAGGVPDPAALDARLTQARASGRQPGVLVLTLPDNPTGTLAPADLVREVCAVAVKHDLVILSDEIYRDLAYDPSLVLSPALVAPERTVVTTGLSKSMALGGWRIGVARLPDGERTAGLRDAIVGVASEVWSSLAGPMQDVAAYVFAEPPDVTEHVAESRQLHRTVATAVYDQFVAAGATCRPPTGAFYLYPDLEPHRDWFAAHGAKTGADAATFLLDRYGVGVLAGEAFGDEPDALRFRVATSLLYGETSDQRWEALRSADPLRLPWIAASLGQLREVLTKLGTKTT</sequence>
<dbReference type="InterPro" id="IPR015422">
    <property type="entry name" value="PyrdxlP-dep_Trfase_small"/>
</dbReference>
<dbReference type="PANTHER" id="PTHR46383">
    <property type="entry name" value="ASPARTATE AMINOTRANSFERASE"/>
    <property type="match status" value="1"/>
</dbReference>
<evidence type="ECO:0000313" key="9">
    <source>
        <dbReference type="Proteomes" id="UP001595699"/>
    </source>
</evidence>
<dbReference type="RefSeq" id="WP_205117983.1">
    <property type="nucleotide sequence ID" value="NZ_JAFBCM010000001.1"/>
</dbReference>
<dbReference type="SUPFAM" id="SSF53383">
    <property type="entry name" value="PLP-dependent transferases"/>
    <property type="match status" value="1"/>
</dbReference>
<protein>
    <recommendedName>
        <fullName evidence="6">Aminotransferase</fullName>
        <ecNumber evidence="6">2.6.1.-</ecNumber>
    </recommendedName>
</protein>
<dbReference type="InterPro" id="IPR015421">
    <property type="entry name" value="PyrdxlP-dep_Trfase_major"/>
</dbReference>
<dbReference type="PROSITE" id="PS00105">
    <property type="entry name" value="AA_TRANSFER_CLASS_1"/>
    <property type="match status" value="1"/>
</dbReference>
<evidence type="ECO:0000259" key="7">
    <source>
        <dbReference type="Pfam" id="PF00155"/>
    </source>
</evidence>
<proteinExistence type="inferred from homology"/>
<evidence type="ECO:0000256" key="4">
    <source>
        <dbReference type="ARBA" id="ARBA00022679"/>
    </source>
</evidence>
<evidence type="ECO:0000313" key="8">
    <source>
        <dbReference type="EMBL" id="MFC3766368.1"/>
    </source>
</evidence>
<keyword evidence="4 6" id="KW-0808">Transferase</keyword>
<dbReference type="EC" id="2.6.1.-" evidence="6"/>
<dbReference type="InterPro" id="IPR015424">
    <property type="entry name" value="PyrdxlP-dep_Trfase"/>
</dbReference>
<dbReference type="GO" id="GO:0008483">
    <property type="term" value="F:transaminase activity"/>
    <property type="evidence" value="ECO:0007669"/>
    <property type="project" value="UniProtKB-KW"/>
</dbReference>
<keyword evidence="9" id="KW-1185">Reference proteome</keyword>
<dbReference type="CDD" id="cd00609">
    <property type="entry name" value="AAT_like"/>
    <property type="match status" value="1"/>
</dbReference>
<accession>A0ABV7YMV4</accession>
<dbReference type="PANTHER" id="PTHR46383:SF1">
    <property type="entry name" value="ASPARTATE AMINOTRANSFERASE"/>
    <property type="match status" value="1"/>
</dbReference>
<dbReference type="Gene3D" id="3.90.1150.10">
    <property type="entry name" value="Aspartate Aminotransferase, domain 1"/>
    <property type="match status" value="1"/>
</dbReference>
<dbReference type="EMBL" id="JBHRZH010000051">
    <property type="protein sequence ID" value="MFC3766368.1"/>
    <property type="molecule type" value="Genomic_DNA"/>
</dbReference>
<organism evidence="8 9">
    <name type="scientific">Tenggerimyces flavus</name>
    <dbReference type="NCBI Taxonomy" id="1708749"/>
    <lineage>
        <taxon>Bacteria</taxon>
        <taxon>Bacillati</taxon>
        <taxon>Actinomycetota</taxon>
        <taxon>Actinomycetes</taxon>
        <taxon>Propionibacteriales</taxon>
        <taxon>Nocardioidaceae</taxon>
        <taxon>Tenggerimyces</taxon>
    </lineage>
</organism>
<evidence type="ECO:0000256" key="5">
    <source>
        <dbReference type="ARBA" id="ARBA00022898"/>
    </source>
</evidence>
<evidence type="ECO:0000256" key="2">
    <source>
        <dbReference type="ARBA" id="ARBA00007441"/>
    </source>
</evidence>
<comment type="cofactor">
    <cofactor evidence="1 6">
        <name>pyridoxal 5'-phosphate</name>
        <dbReference type="ChEBI" id="CHEBI:597326"/>
    </cofactor>
</comment>
<comment type="similarity">
    <text evidence="2 6">Belongs to the class-I pyridoxal-phosphate-dependent aminotransferase family.</text>
</comment>
<reference evidence="9" key="1">
    <citation type="journal article" date="2019" name="Int. J. Syst. Evol. Microbiol.">
        <title>The Global Catalogue of Microorganisms (GCM) 10K type strain sequencing project: providing services to taxonomists for standard genome sequencing and annotation.</title>
        <authorList>
            <consortium name="The Broad Institute Genomics Platform"/>
            <consortium name="The Broad Institute Genome Sequencing Center for Infectious Disease"/>
            <person name="Wu L."/>
            <person name="Ma J."/>
        </authorList>
    </citation>
    <scope>NUCLEOTIDE SEQUENCE [LARGE SCALE GENOMIC DNA]</scope>
    <source>
        <strain evidence="9">CGMCC 4.7241</strain>
    </source>
</reference>
<dbReference type="Gene3D" id="3.40.640.10">
    <property type="entry name" value="Type I PLP-dependent aspartate aminotransferase-like (Major domain)"/>
    <property type="match status" value="1"/>
</dbReference>
<keyword evidence="5" id="KW-0663">Pyridoxal phosphate</keyword>
<name>A0ABV7YMV4_9ACTN</name>
<dbReference type="InterPro" id="IPR004839">
    <property type="entry name" value="Aminotransferase_I/II_large"/>
</dbReference>
<dbReference type="InterPro" id="IPR050596">
    <property type="entry name" value="AspAT/PAT-like"/>
</dbReference>
<comment type="caution">
    <text evidence="8">The sequence shown here is derived from an EMBL/GenBank/DDBJ whole genome shotgun (WGS) entry which is preliminary data.</text>
</comment>
<evidence type="ECO:0000256" key="3">
    <source>
        <dbReference type="ARBA" id="ARBA00022576"/>
    </source>
</evidence>